<protein>
    <submittedName>
        <fullName evidence="2">Uncharacterized protein</fullName>
    </submittedName>
</protein>
<organism evidence="2 3">
    <name type="scientific">Portunus trituberculatus</name>
    <name type="common">Swimming crab</name>
    <name type="synonym">Neptunus trituberculatus</name>
    <dbReference type="NCBI Taxonomy" id="210409"/>
    <lineage>
        <taxon>Eukaryota</taxon>
        <taxon>Metazoa</taxon>
        <taxon>Ecdysozoa</taxon>
        <taxon>Arthropoda</taxon>
        <taxon>Crustacea</taxon>
        <taxon>Multicrustacea</taxon>
        <taxon>Malacostraca</taxon>
        <taxon>Eumalacostraca</taxon>
        <taxon>Eucarida</taxon>
        <taxon>Decapoda</taxon>
        <taxon>Pleocyemata</taxon>
        <taxon>Brachyura</taxon>
        <taxon>Eubrachyura</taxon>
        <taxon>Portunoidea</taxon>
        <taxon>Portunidae</taxon>
        <taxon>Portuninae</taxon>
        <taxon>Portunus</taxon>
    </lineage>
</organism>
<feature type="compositionally biased region" description="Basic and acidic residues" evidence="1">
    <location>
        <begin position="14"/>
        <end position="36"/>
    </location>
</feature>
<proteinExistence type="predicted"/>
<comment type="caution">
    <text evidence="2">The sequence shown here is derived from an EMBL/GenBank/DDBJ whole genome shotgun (WGS) entry which is preliminary data.</text>
</comment>
<evidence type="ECO:0000256" key="1">
    <source>
        <dbReference type="SAM" id="MobiDB-lite"/>
    </source>
</evidence>
<sequence>MPNFLPIDCGGGREGQRGGQDQRDGGREGERVREQESGQAAARGRRGRHVTNDLAVPCLALPCRGIGGRLPRLPASPAPAASLMGTITTAVSLTALQSQHVLLSAHLFAGKSCTS</sequence>
<dbReference type="Proteomes" id="UP000324222">
    <property type="component" value="Unassembled WGS sequence"/>
</dbReference>
<name>A0A5B7IS88_PORTR</name>
<evidence type="ECO:0000313" key="3">
    <source>
        <dbReference type="Proteomes" id="UP000324222"/>
    </source>
</evidence>
<dbReference type="AlphaFoldDB" id="A0A5B7IS88"/>
<gene>
    <name evidence="2" type="ORF">E2C01_079997</name>
</gene>
<evidence type="ECO:0000313" key="2">
    <source>
        <dbReference type="EMBL" id="MPC85233.1"/>
    </source>
</evidence>
<accession>A0A5B7IS88</accession>
<keyword evidence="3" id="KW-1185">Reference proteome</keyword>
<feature type="region of interest" description="Disordered" evidence="1">
    <location>
        <begin position="1"/>
        <end position="48"/>
    </location>
</feature>
<reference evidence="2 3" key="1">
    <citation type="submission" date="2019-05" db="EMBL/GenBank/DDBJ databases">
        <title>Another draft genome of Portunus trituberculatus and its Hox gene families provides insights of decapod evolution.</title>
        <authorList>
            <person name="Jeong J.-H."/>
            <person name="Song I."/>
            <person name="Kim S."/>
            <person name="Choi T."/>
            <person name="Kim D."/>
            <person name="Ryu S."/>
            <person name="Kim W."/>
        </authorList>
    </citation>
    <scope>NUCLEOTIDE SEQUENCE [LARGE SCALE GENOMIC DNA]</scope>
    <source>
        <tissue evidence="2">Muscle</tissue>
    </source>
</reference>
<dbReference type="EMBL" id="VSRR010067753">
    <property type="protein sequence ID" value="MPC85233.1"/>
    <property type="molecule type" value="Genomic_DNA"/>
</dbReference>